<feature type="domain" description="Beta/gamma crystallin 'Greek key'" evidence="3">
    <location>
        <begin position="42"/>
        <end position="81"/>
    </location>
</feature>
<name>L0G2X4_ECHVK</name>
<gene>
    <name evidence="4" type="ordered locus">Echvi_3678</name>
</gene>
<dbReference type="AlphaFoldDB" id="L0G2X4"/>
<comment type="similarity">
    <text evidence="1">Belongs to the beta/gamma-crystallin family.</text>
</comment>
<dbReference type="eggNOG" id="COG3134">
    <property type="taxonomic scope" value="Bacteria"/>
</dbReference>
<proteinExistence type="inferred from homology"/>
<evidence type="ECO:0000256" key="2">
    <source>
        <dbReference type="ARBA" id="ARBA00022737"/>
    </source>
</evidence>
<dbReference type="SUPFAM" id="SSF56973">
    <property type="entry name" value="Aerolisin/ETX pore-forming domain"/>
    <property type="match status" value="1"/>
</dbReference>
<keyword evidence="5" id="KW-1185">Reference proteome</keyword>
<evidence type="ECO:0000256" key="1">
    <source>
        <dbReference type="ARBA" id="ARBA00009646"/>
    </source>
</evidence>
<protein>
    <submittedName>
        <fullName evidence="4">Beta/Gamma crystallin</fullName>
    </submittedName>
</protein>
<dbReference type="InterPro" id="IPR001064">
    <property type="entry name" value="Beta/gamma_crystallin"/>
</dbReference>
<evidence type="ECO:0000313" key="5">
    <source>
        <dbReference type="Proteomes" id="UP000010796"/>
    </source>
</evidence>
<dbReference type="InterPro" id="IPR011024">
    <property type="entry name" value="G_crystallin-like"/>
</dbReference>
<evidence type="ECO:0000259" key="3">
    <source>
        <dbReference type="PROSITE" id="PS50915"/>
    </source>
</evidence>
<dbReference type="PROSITE" id="PS50915">
    <property type="entry name" value="CRYSTALLIN_BETA_GAMMA"/>
    <property type="match status" value="2"/>
</dbReference>
<dbReference type="CDD" id="cd20232">
    <property type="entry name" value="PFM_crystallin-like"/>
    <property type="match status" value="1"/>
</dbReference>
<keyword evidence="2" id="KW-0677">Repeat</keyword>
<dbReference type="Proteomes" id="UP000010796">
    <property type="component" value="Chromosome"/>
</dbReference>
<feature type="domain" description="Beta/gamma crystallin 'Greek key'" evidence="3">
    <location>
        <begin position="1"/>
        <end position="40"/>
    </location>
</feature>
<dbReference type="SUPFAM" id="SSF49695">
    <property type="entry name" value="gamma-Crystallin-like"/>
    <property type="match status" value="1"/>
</dbReference>
<dbReference type="HOGENOM" id="CLU_780337_0_0_10"/>
<organism evidence="4 5">
    <name type="scientific">Echinicola vietnamensis (strain DSM 17526 / LMG 23754 / KMM 6221)</name>
    <dbReference type="NCBI Taxonomy" id="926556"/>
    <lineage>
        <taxon>Bacteria</taxon>
        <taxon>Pseudomonadati</taxon>
        <taxon>Bacteroidota</taxon>
        <taxon>Cytophagia</taxon>
        <taxon>Cytophagales</taxon>
        <taxon>Cyclobacteriaceae</taxon>
        <taxon>Echinicola</taxon>
    </lineage>
</organism>
<sequence>MAVTIFKLEDYAGSTVELEKGQYPTVSIGNNEMSSIKITPGCYAHFYLDTGFRGRYLVLFEGEYPNLPNWNNKISSIEVFEHDAKINPLVTFYEHKNFTGYRQNLAGTGQDTSFDFPFFKNDEIGSLKVPEGAQVILYKDSRLRGASLELGPGDHYDLSIYGFNNCVSSVQIIRPDLELIGIEYTNEVMVPNGSPIGIATSTNNATDIPQNTILTLSKELSKSTTRSWSNSTMIGISKSTTTSVGVSKGPISAEVSQTITSTLENTFTIGKEETKSENITFSKQVNMTIPPRCVGQAKVILEPKKYKVNAIYTFLVKGTDNKFYQNVEIEVDDYAHGEAEISAWPIPAETEKVAS</sequence>
<accession>L0G2X4</accession>
<dbReference type="Gene3D" id="2.170.15.10">
    <property type="entry name" value="Proaerolysin, chain A, domain 3"/>
    <property type="match status" value="1"/>
</dbReference>
<dbReference type="RefSeq" id="WP_015267434.1">
    <property type="nucleotide sequence ID" value="NC_019904.1"/>
</dbReference>
<dbReference type="OrthoDB" id="954626at2"/>
<dbReference type="EMBL" id="CP003346">
    <property type="protein sequence ID" value="AGA79892.1"/>
    <property type="molecule type" value="Genomic_DNA"/>
</dbReference>
<dbReference type="SMART" id="SM00247">
    <property type="entry name" value="XTALbg"/>
    <property type="match status" value="2"/>
</dbReference>
<dbReference type="KEGG" id="evi:Echvi_3678"/>
<dbReference type="Gene3D" id="2.60.20.10">
    <property type="entry name" value="Crystallins"/>
    <property type="match status" value="2"/>
</dbReference>
<dbReference type="STRING" id="926556.Echvi_3678"/>
<reference evidence="5" key="1">
    <citation type="submission" date="2012-02" db="EMBL/GenBank/DDBJ databases">
        <title>The complete genome of Echinicola vietnamensis DSM 17526.</title>
        <authorList>
            <person name="Lucas S."/>
            <person name="Copeland A."/>
            <person name="Lapidus A."/>
            <person name="Glavina del Rio T."/>
            <person name="Dalin E."/>
            <person name="Tice H."/>
            <person name="Bruce D."/>
            <person name="Goodwin L."/>
            <person name="Pitluck S."/>
            <person name="Peters L."/>
            <person name="Ovchinnikova G."/>
            <person name="Teshima H."/>
            <person name="Kyrpides N."/>
            <person name="Mavromatis K."/>
            <person name="Ivanova N."/>
            <person name="Brettin T."/>
            <person name="Detter J.C."/>
            <person name="Han C."/>
            <person name="Larimer F."/>
            <person name="Land M."/>
            <person name="Hauser L."/>
            <person name="Markowitz V."/>
            <person name="Cheng J.-F."/>
            <person name="Hugenholtz P."/>
            <person name="Woyke T."/>
            <person name="Wu D."/>
            <person name="Brambilla E."/>
            <person name="Klenk H.-P."/>
            <person name="Eisen J.A."/>
        </authorList>
    </citation>
    <scope>NUCLEOTIDE SEQUENCE [LARGE SCALE GENOMIC DNA]</scope>
    <source>
        <strain evidence="5">DSM 17526 / LMG 23754 / KMM 6221</strain>
    </source>
</reference>
<dbReference type="Pfam" id="PF00030">
    <property type="entry name" value="Crystall"/>
    <property type="match status" value="2"/>
</dbReference>
<evidence type="ECO:0000313" key="4">
    <source>
        <dbReference type="EMBL" id="AGA79892.1"/>
    </source>
</evidence>